<reference evidence="2 3" key="1">
    <citation type="journal article" date="2016" name="Mol. Biol. Evol.">
        <title>Comparative Genomics of Early-Diverging Mushroom-Forming Fungi Provides Insights into the Origins of Lignocellulose Decay Capabilities.</title>
        <authorList>
            <person name="Nagy L.G."/>
            <person name="Riley R."/>
            <person name="Tritt A."/>
            <person name="Adam C."/>
            <person name="Daum C."/>
            <person name="Floudas D."/>
            <person name="Sun H."/>
            <person name="Yadav J.S."/>
            <person name="Pangilinan J."/>
            <person name="Larsson K.H."/>
            <person name="Matsuura K."/>
            <person name="Barry K."/>
            <person name="Labutti K."/>
            <person name="Kuo R."/>
            <person name="Ohm R.A."/>
            <person name="Bhattacharya S.S."/>
            <person name="Shirouzu T."/>
            <person name="Yoshinaga Y."/>
            <person name="Martin F.M."/>
            <person name="Grigoriev I.V."/>
            <person name="Hibbett D.S."/>
        </authorList>
    </citation>
    <scope>NUCLEOTIDE SEQUENCE [LARGE SCALE GENOMIC DNA]</scope>
    <source>
        <strain evidence="2 3">HHB9708</strain>
    </source>
</reference>
<sequence>MNPISRSFTLFLVLSLFTINIVRALPMPVPAPVSNPAIPDIEDPDSTARMIISYDRNRV</sequence>
<feature type="chain" id="PRO_5007852231" evidence="1">
    <location>
        <begin position="25"/>
        <end position="59"/>
    </location>
</feature>
<proteinExistence type="predicted"/>
<keyword evidence="1" id="KW-0732">Signal</keyword>
<dbReference type="EMBL" id="KV419435">
    <property type="protein sequence ID" value="KZS88566.1"/>
    <property type="molecule type" value="Genomic_DNA"/>
</dbReference>
<keyword evidence="3" id="KW-1185">Reference proteome</keyword>
<gene>
    <name evidence="2" type="ORF">SISNIDRAFT_489997</name>
</gene>
<evidence type="ECO:0000313" key="2">
    <source>
        <dbReference type="EMBL" id="KZS88566.1"/>
    </source>
</evidence>
<protein>
    <submittedName>
        <fullName evidence="2">Uncharacterized protein</fullName>
    </submittedName>
</protein>
<accession>A0A164PBS5</accession>
<evidence type="ECO:0000313" key="3">
    <source>
        <dbReference type="Proteomes" id="UP000076722"/>
    </source>
</evidence>
<dbReference type="AlphaFoldDB" id="A0A164PBS5"/>
<feature type="signal peptide" evidence="1">
    <location>
        <begin position="1"/>
        <end position="24"/>
    </location>
</feature>
<name>A0A164PBS5_9AGAM</name>
<dbReference type="Proteomes" id="UP000076722">
    <property type="component" value="Unassembled WGS sequence"/>
</dbReference>
<evidence type="ECO:0000256" key="1">
    <source>
        <dbReference type="SAM" id="SignalP"/>
    </source>
</evidence>
<organism evidence="2 3">
    <name type="scientific">Sistotremastrum niveocremeum HHB9708</name>
    <dbReference type="NCBI Taxonomy" id="1314777"/>
    <lineage>
        <taxon>Eukaryota</taxon>
        <taxon>Fungi</taxon>
        <taxon>Dikarya</taxon>
        <taxon>Basidiomycota</taxon>
        <taxon>Agaricomycotina</taxon>
        <taxon>Agaricomycetes</taxon>
        <taxon>Sistotremastrales</taxon>
        <taxon>Sistotremastraceae</taxon>
        <taxon>Sertulicium</taxon>
        <taxon>Sertulicium niveocremeum</taxon>
    </lineage>
</organism>